<dbReference type="SUPFAM" id="SSF54518">
    <property type="entry name" value="Tubby C-terminal domain-like"/>
    <property type="match status" value="1"/>
</dbReference>
<reference evidence="1" key="1">
    <citation type="submission" date="2020-10" db="EMBL/GenBank/DDBJ databases">
        <authorList>
            <person name="Gilroy R."/>
        </authorList>
    </citation>
    <scope>NUCLEOTIDE SEQUENCE</scope>
    <source>
        <strain evidence="1">ChiSjej1B19-7085</strain>
    </source>
</reference>
<dbReference type="AlphaFoldDB" id="A0A9D1J0G4"/>
<sequence>MRVYLKQQTAPGRELFRAFDALGNPVYTILCGEKTLTGKMLLLDNKQEIAVKISRIGPETFSRYTILEKGRPSVRLYQNMAVLQPVYQLLGISWKFRGNIAARSFDLIEPDGAVVMSHGVCWRPEGNVFCLDIARERDVPLCVAISAVVDSVIPPGRTAAVPVRAQG</sequence>
<evidence type="ECO:0008006" key="3">
    <source>
        <dbReference type="Google" id="ProtNLM"/>
    </source>
</evidence>
<dbReference type="EMBL" id="DVHF01000005">
    <property type="protein sequence ID" value="HIR56140.1"/>
    <property type="molecule type" value="Genomic_DNA"/>
</dbReference>
<evidence type="ECO:0000313" key="1">
    <source>
        <dbReference type="EMBL" id="HIR56140.1"/>
    </source>
</evidence>
<comment type="caution">
    <text evidence="1">The sequence shown here is derived from an EMBL/GenBank/DDBJ whole genome shotgun (WGS) entry which is preliminary data.</text>
</comment>
<dbReference type="InterPro" id="IPR007612">
    <property type="entry name" value="LOR"/>
</dbReference>
<dbReference type="Pfam" id="PF04525">
    <property type="entry name" value="LOR"/>
    <property type="match status" value="1"/>
</dbReference>
<dbReference type="InterPro" id="IPR025659">
    <property type="entry name" value="Tubby-like_C"/>
</dbReference>
<dbReference type="Proteomes" id="UP000886785">
    <property type="component" value="Unassembled WGS sequence"/>
</dbReference>
<protein>
    <recommendedName>
        <fullName evidence="3">Tubby C 2</fullName>
    </recommendedName>
</protein>
<proteinExistence type="predicted"/>
<accession>A0A9D1J0G4</accession>
<name>A0A9D1J0G4_9FIRM</name>
<reference evidence="1" key="2">
    <citation type="journal article" date="2021" name="PeerJ">
        <title>Extensive microbial diversity within the chicken gut microbiome revealed by metagenomics and culture.</title>
        <authorList>
            <person name="Gilroy R."/>
            <person name="Ravi A."/>
            <person name="Getino M."/>
            <person name="Pursley I."/>
            <person name="Horton D.L."/>
            <person name="Alikhan N.F."/>
            <person name="Baker D."/>
            <person name="Gharbi K."/>
            <person name="Hall N."/>
            <person name="Watson M."/>
            <person name="Adriaenssens E.M."/>
            <person name="Foster-Nyarko E."/>
            <person name="Jarju S."/>
            <person name="Secka A."/>
            <person name="Antonio M."/>
            <person name="Oren A."/>
            <person name="Chaudhuri R.R."/>
            <person name="La Ragione R."/>
            <person name="Hildebrand F."/>
            <person name="Pallen M.J."/>
        </authorList>
    </citation>
    <scope>NUCLEOTIDE SEQUENCE</scope>
    <source>
        <strain evidence="1">ChiSjej1B19-7085</strain>
    </source>
</reference>
<evidence type="ECO:0000313" key="2">
    <source>
        <dbReference type="Proteomes" id="UP000886785"/>
    </source>
</evidence>
<organism evidence="1 2">
    <name type="scientific">Candidatus Gallacutalibacter pullicola</name>
    <dbReference type="NCBI Taxonomy" id="2840830"/>
    <lineage>
        <taxon>Bacteria</taxon>
        <taxon>Bacillati</taxon>
        <taxon>Bacillota</taxon>
        <taxon>Clostridia</taxon>
        <taxon>Eubacteriales</taxon>
        <taxon>Candidatus Gallacutalibacter</taxon>
    </lineage>
</organism>
<gene>
    <name evidence="1" type="ORF">IAA54_00565</name>
</gene>